<feature type="compositionally biased region" description="Pro residues" evidence="1">
    <location>
        <begin position="355"/>
        <end position="366"/>
    </location>
</feature>
<sequence length="472" mass="50678">MKRRNKEQKREQNVEIFVGEKRPQIRAPTTPPPSFQFDSGTDAVATPARTKRSVSAPSPPSSVSPPGEQPLERFGEDGVFFRTTGKTTVRTGPGSTEEEAGVLDKNAIVKASARRGDWVLLDDPGAEVGEGATPGFWVLRKNKHRAMLEELMSDEEEVRSVSADWRGVQSLIISGNRLAPSPFHSPAPAPGAAPQRRSQPSPPTVTVPAEPARPGDKASTFPCAVKTLVQCTVRTGPNGRAEIVHQLPPGVVLKAVDEKDEWIRVGFVPGMESPPPQGGTSRGKPPEVQEFWIRSKNRNGPMLAKTGEADWPGAEEVEDEEPEEPAVEAVSESAGETNTPAEDLEQPADVGIAPTPLPSPSEPPPGAQSKPPSASQAAPAPSIGSKWPQYFVVTNGPFHIFSKPGVGSTVIAAIPNGYVVKAVDSDEAWLKVSMVRASGAKEIGFFPTNNLRNLIQVALEEYRNAEAKWYEQ</sequence>
<feature type="compositionally biased region" description="Low complexity" evidence="1">
    <location>
        <begin position="327"/>
        <end position="336"/>
    </location>
</feature>
<evidence type="ECO:0000256" key="1">
    <source>
        <dbReference type="SAM" id="MobiDB-lite"/>
    </source>
</evidence>
<dbReference type="AlphaFoldDB" id="A0A7S2WF63"/>
<feature type="region of interest" description="Disordered" evidence="1">
    <location>
        <begin position="1"/>
        <end position="100"/>
    </location>
</feature>
<protein>
    <recommendedName>
        <fullName evidence="3">SH3 domain-containing protein</fullName>
    </recommendedName>
</protein>
<reference evidence="2" key="1">
    <citation type="submission" date="2021-01" db="EMBL/GenBank/DDBJ databases">
        <authorList>
            <person name="Corre E."/>
            <person name="Pelletier E."/>
            <person name="Niang G."/>
            <person name="Scheremetjew M."/>
            <person name="Finn R."/>
            <person name="Kale V."/>
            <person name="Holt S."/>
            <person name="Cochrane G."/>
            <person name="Meng A."/>
            <person name="Brown T."/>
            <person name="Cohen L."/>
        </authorList>
    </citation>
    <scope>NUCLEOTIDE SEQUENCE</scope>
    <source>
        <strain evidence="2">CCMP1243</strain>
    </source>
</reference>
<evidence type="ECO:0000313" key="2">
    <source>
        <dbReference type="EMBL" id="CAD9683605.1"/>
    </source>
</evidence>
<feature type="region of interest" description="Disordered" evidence="1">
    <location>
        <begin position="176"/>
        <end position="219"/>
    </location>
</feature>
<dbReference type="EMBL" id="HBHJ01013818">
    <property type="protein sequence ID" value="CAD9683605.1"/>
    <property type="molecule type" value="Transcribed_RNA"/>
</dbReference>
<feature type="region of interest" description="Disordered" evidence="1">
    <location>
        <begin position="297"/>
        <end position="381"/>
    </location>
</feature>
<feature type="compositionally biased region" description="Basic and acidic residues" evidence="1">
    <location>
        <begin position="8"/>
        <end position="23"/>
    </location>
</feature>
<accession>A0A7S2WF63</accession>
<feature type="compositionally biased region" description="Acidic residues" evidence="1">
    <location>
        <begin position="313"/>
        <end position="326"/>
    </location>
</feature>
<name>A0A7S2WF63_9STRA</name>
<organism evidence="2">
    <name type="scientific">Rhizochromulina marina</name>
    <dbReference type="NCBI Taxonomy" id="1034831"/>
    <lineage>
        <taxon>Eukaryota</taxon>
        <taxon>Sar</taxon>
        <taxon>Stramenopiles</taxon>
        <taxon>Ochrophyta</taxon>
        <taxon>Dictyochophyceae</taxon>
        <taxon>Rhizochromulinales</taxon>
        <taxon>Rhizochromulina</taxon>
    </lineage>
</organism>
<proteinExistence type="predicted"/>
<gene>
    <name evidence="2" type="ORF">RMAR1173_LOCUS9021</name>
</gene>
<feature type="compositionally biased region" description="Polar residues" evidence="1">
    <location>
        <begin position="84"/>
        <end position="94"/>
    </location>
</feature>
<feature type="compositionally biased region" description="Low complexity" evidence="1">
    <location>
        <begin position="367"/>
        <end position="381"/>
    </location>
</feature>
<evidence type="ECO:0008006" key="3">
    <source>
        <dbReference type="Google" id="ProtNLM"/>
    </source>
</evidence>